<evidence type="ECO:0000256" key="8">
    <source>
        <dbReference type="ARBA" id="ARBA00037173"/>
    </source>
</evidence>
<feature type="modified residue" description="N6-(pyridoxal phosphate)lysine" evidence="11">
    <location>
        <position position="123"/>
    </location>
</feature>
<evidence type="ECO:0000259" key="14">
    <source>
        <dbReference type="Pfam" id="PF02784"/>
    </source>
</evidence>
<evidence type="ECO:0000256" key="5">
    <source>
        <dbReference type="ARBA" id="ARBA00023239"/>
    </source>
</evidence>
<dbReference type="Proteomes" id="UP000887572">
    <property type="component" value="Unplaced"/>
</dbReference>
<evidence type="ECO:0000256" key="6">
    <source>
        <dbReference type="ARBA" id="ARBA00034115"/>
    </source>
</evidence>
<dbReference type="PRINTS" id="PR01182">
    <property type="entry name" value="ORNDCRBXLASE"/>
</dbReference>
<evidence type="ECO:0000256" key="7">
    <source>
        <dbReference type="ARBA" id="ARBA00034138"/>
    </source>
</evidence>
<comment type="catalytic activity">
    <reaction evidence="10">
        <text>L-ornithine + H(+) = putrescine + CO2</text>
        <dbReference type="Rhea" id="RHEA:22964"/>
        <dbReference type="ChEBI" id="CHEBI:15378"/>
        <dbReference type="ChEBI" id="CHEBI:16526"/>
        <dbReference type="ChEBI" id="CHEBI:46911"/>
        <dbReference type="ChEBI" id="CHEBI:326268"/>
        <dbReference type="EC" id="4.1.1.17"/>
    </reaction>
</comment>
<evidence type="ECO:0000256" key="9">
    <source>
        <dbReference type="ARBA" id="ARBA00046672"/>
    </source>
</evidence>
<feature type="domain" description="Orn/DAP/Arg decarboxylase 2 N-terminal" evidence="14">
    <location>
        <begin position="100"/>
        <end position="339"/>
    </location>
</feature>
<evidence type="ECO:0000256" key="4">
    <source>
        <dbReference type="ARBA" id="ARBA00023115"/>
    </source>
</evidence>
<reference evidence="16" key="1">
    <citation type="submission" date="2022-11" db="UniProtKB">
        <authorList>
            <consortium name="WormBaseParasite"/>
        </authorList>
    </citation>
    <scope>IDENTIFICATION</scope>
</reference>
<keyword evidence="3 11" id="KW-0663">Pyridoxal phosphate</keyword>
<dbReference type="InterPro" id="IPR029066">
    <property type="entry name" value="PLP-binding_barrel"/>
</dbReference>
<feature type="domain" description="Orn/DAP/Arg decarboxylase 2 C-terminal" evidence="13">
    <location>
        <begin position="344"/>
        <end position="455"/>
    </location>
</feature>
<dbReference type="PANTHER" id="PTHR11482">
    <property type="entry name" value="ARGININE/DIAMINOPIMELATE/ORNITHINE DECARBOXYLASE"/>
    <property type="match status" value="1"/>
</dbReference>
<keyword evidence="15" id="KW-1185">Reference proteome</keyword>
<dbReference type="SUPFAM" id="SSF50621">
    <property type="entry name" value="Alanine racemase C-terminal domain-like"/>
    <property type="match status" value="1"/>
</dbReference>
<evidence type="ECO:0000313" key="16">
    <source>
        <dbReference type="WBParaSite" id="Gr19_v10_g3666.t1"/>
    </source>
</evidence>
<dbReference type="PANTHER" id="PTHR11482:SF6">
    <property type="entry name" value="ORNITHINE DECARBOXYLASE 1-RELATED"/>
    <property type="match status" value="1"/>
</dbReference>
<dbReference type="WBParaSite" id="Gr19_v10_g3666.t1">
    <property type="protein sequence ID" value="Gr19_v10_g3666.t1"/>
    <property type="gene ID" value="Gr19_v10_g3666"/>
</dbReference>
<evidence type="ECO:0000256" key="1">
    <source>
        <dbReference type="ARBA" id="ARBA00001933"/>
    </source>
</evidence>
<dbReference type="AlphaFoldDB" id="A0A914HRV9"/>
<comment type="function">
    <text evidence="8">Catalyzes the first and rate-limiting step of polyamine biosynthesis that converts ornithine into putrescine, which is the precursor for the polyamines, spermidine and spermine. Polyamines are essential for cell proliferation and are implicated in cellular processes, ranging from DNA replication to apoptosis.</text>
</comment>
<dbReference type="Gene3D" id="3.20.20.10">
    <property type="entry name" value="Alanine racemase"/>
    <property type="match status" value="1"/>
</dbReference>
<dbReference type="InterPro" id="IPR022644">
    <property type="entry name" value="De-COase2_N"/>
</dbReference>
<dbReference type="GO" id="GO:0004586">
    <property type="term" value="F:ornithine decarboxylase activity"/>
    <property type="evidence" value="ECO:0007669"/>
    <property type="project" value="UniProtKB-EC"/>
</dbReference>
<protein>
    <recommendedName>
        <fullName evidence="7">ornithine decarboxylase</fullName>
        <ecNumber evidence="7">4.1.1.17</ecNumber>
    </recommendedName>
</protein>
<evidence type="ECO:0000259" key="13">
    <source>
        <dbReference type="Pfam" id="PF00278"/>
    </source>
</evidence>
<evidence type="ECO:0000256" key="12">
    <source>
        <dbReference type="RuleBase" id="RU003737"/>
    </source>
</evidence>
<dbReference type="InterPro" id="IPR002433">
    <property type="entry name" value="Orn_de-COase"/>
</dbReference>
<dbReference type="Pfam" id="PF00278">
    <property type="entry name" value="Orn_DAP_Arg_deC"/>
    <property type="match status" value="1"/>
</dbReference>
<comment type="pathway">
    <text evidence="6">Amine and polyamine biosynthesis; putrescine biosynthesis via L-ornithine pathway; putrescine from L-ornithine: step 1/1.</text>
</comment>
<comment type="similarity">
    <text evidence="2 12">Belongs to the Orn/Lys/Arg decarboxylase class-II family.</text>
</comment>
<dbReference type="InterPro" id="IPR022643">
    <property type="entry name" value="De-COase2_C"/>
</dbReference>
<evidence type="ECO:0000313" key="15">
    <source>
        <dbReference type="Proteomes" id="UP000887572"/>
    </source>
</evidence>
<dbReference type="GO" id="GO:0033387">
    <property type="term" value="P:putrescine biosynthetic process from arginine, via ornithine"/>
    <property type="evidence" value="ECO:0007669"/>
    <property type="project" value="TreeGrafter"/>
</dbReference>
<dbReference type="GO" id="GO:0005737">
    <property type="term" value="C:cytoplasm"/>
    <property type="evidence" value="ECO:0007669"/>
    <property type="project" value="TreeGrafter"/>
</dbReference>
<dbReference type="PRINTS" id="PR01179">
    <property type="entry name" value="ODADCRBXLASE"/>
</dbReference>
<dbReference type="PROSITE" id="PS00878">
    <property type="entry name" value="ODR_DC_2_1"/>
    <property type="match status" value="1"/>
</dbReference>
<accession>A0A914HRV9</accession>
<proteinExistence type="inferred from homology"/>
<sequence>MSRPTTFGRDFRLVLSIAATTAADHSINSPFFTSTTATIRSYHQNVFCNLGLGGWCSAAERAHQPDLNTLPGEHLRIAQQLAFEKDENGHDDAFAVLTLDTVIEQFRQWRLMLPRVKPFYAVKCNNDPILLRLLAALGCGFDCASRTEIESVVKSGLASGDNIVYANPCKTRSYIRHAEQMGVRRMTFDSIEELIKIKEMHSSPQLILRIAVADPTAQCPLATKFGCNLDAAPLLLTLAHDHGMELIGISFHVGSGCRDPTAYRMAIAASRKLFVLGTSMGHRMHLLDIGGGFPGHDSAEITFGEIVAAIQNALDDYFPSNDSDDEIFAEIIAEPGRFFGSSPVSLCTNVIAVQSVPASRVTKMPSDDGDQGFMVYINDGVYGSFNCILFDHFQPRGHPLFEISHAVEYSAGAETNLLFPTIIWGQTCDGLDQVEAQTEMRKMNVGEWLYYENMGAYTSVAASNFNGFSVPNSFYAISESAWKAIEKLQIA</sequence>
<evidence type="ECO:0000256" key="11">
    <source>
        <dbReference type="PIRSR" id="PIRSR600183-50"/>
    </source>
</evidence>
<dbReference type="InterPro" id="IPR000183">
    <property type="entry name" value="Orn/DAP/Arg_de-COase"/>
</dbReference>
<dbReference type="CDD" id="cd00622">
    <property type="entry name" value="PLPDE_III_ODC"/>
    <property type="match status" value="1"/>
</dbReference>
<name>A0A914HRV9_GLORO</name>
<dbReference type="Pfam" id="PF02784">
    <property type="entry name" value="Orn_Arg_deC_N"/>
    <property type="match status" value="1"/>
</dbReference>
<dbReference type="InterPro" id="IPR009006">
    <property type="entry name" value="Ala_racemase/Decarboxylase_C"/>
</dbReference>
<comment type="subunit">
    <text evidence="9">Homodimer. Only the dimer is catalytically active, as the active sites are constructed of residues from both monomers.</text>
</comment>
<keyword evidence="4" id="KW-0620">Polyamine biosynthesis</keyword>
<dbReference type="InterPro" id="IPR022653">
    <property type="entry name" value="De-COase2_pyr-phos_BS"/>
</dbReference>
<feature type="active site" description="Proton donor" evidence="11">
    <location>
        <position position="428"/>
    </location>
</feature>
<dbReference type="SUPFAM" id="SSF51419">
    <property type="entry name" value="PLP-binding barrel"/>
    <property type="match status" value="1"/>
</dbReference>
<evidence type="ECO:0000256" key="2">
    <source>
        <dbReference type="ARBA" id="ARBA00008872"/>
    </source>
</evidence>
<comment type="cofactor">
    <cofactor evidence="1 11">
        <name>pyridoxal 5'-phosphate</name>
        <dbReference type="ChEBI" id="CHEBI:597326"/>
    </cofactor>
</comment>
<dbReference type="FunFam" id="3.20.20.10:FF:000005">
    <property type="entry name" value="Ornithine decarboxylase"/>
    <property type="match status" value="1"/>
</dbReference>
<evidence type="ECO:0000256" key="3">
    <source>
        <dbReference type="ARBA" id="ARBA00022898"/>
    </source>
</evidence>
<keyword evidence="5" id="KW-0456">Lyase</keyword>
<dbReference type="Gene3D" id="2.40.37.10">
    <property type="entry name" value="Lyase, Ornithine Decarboxylase, Chain A, domain 1"/>
    <property type="match status" value="1"/>
</dbReference>
<organism evidence="15 16">
    <name type="scientific">Globodera rostochiensis</name>
    <name type="common">Golden nematode worm</name>
    <name type="synonym">Heterodera rostochiensis</name>
    <dbReference type="NCBI Taxonomy" id="31243"/>
    <lineage>
        <taxon>Eukaryota</taxon>
        <taxon>Metazoa</taxon>
        <taxon>Ecdysozoa</taxon>
        <taxon>Nematoda</taxon>
        <taxon>Chromadorea</taxon>
        <taxon>Rhabditida</taxon>
        <taxon>Tylenchina</taxon>
        <taxon>Tylenchomorpha</taxon>
        <taxon>Tylenchoidea</taxon>
        <taxon>Heteroderidae</taxon>
        <taxon>Heteroderinae</taxon>
        <taxon>Globodera</taxon>
    </lineage>
</organism>
<dbReference type="EC" id="4.1.1.17" evidence="7"/>
<evidence type="ECO:0000256" key="10">
    <source>
        <dbReference type="ARBA" id="ARBA00049127"/>
    </source>
</evidence>